<accession>A0A285D3E9</accession>
<proteinExistence type="predicted"/>
<organism evidence="1 2">
    <name type="scientific">Cereibacter ovatus</name>
    <dbReference type="NCBI Taxonomy" id="439529"/>
    <lineage>
        <taxon>Bacteria</taxon>
        <taxon>Pseudomonadati</taxon>
        <taxon>Pseudomonadota</taxon>
        <taxon>Alphaproteobacteria</taxon>
        <taxon>Rhodobacterales</taxon>
        <taxon>Paracoccaceae</taxon>
        <taxon>Cereibacter</taxon>
    </lineage>
</organism>
<evidence type="ECO:0000313" key="2">
    <source>
        <dbReference type="Proteomes" id="UP000219467"/>
    </source>
</evidence>
<reference evidence="2" key="1">
    <citation type="submission" date="2017-08" db="EMBL/GenBank/DDBJ databases">
        <authorList>
            <person name="Varghese N."/>
            <person name="Submissions S."/>
        </authorList>
    </citation>
    <scope>NUCLEOTIDE SEQUENCE [LARGE SCALE GENOMIC DNA]</scope>
    <source>
        <strain evidence="2">JA234</strain>
    </source>
</reference>
<protein>
    <submittedName>
        <fullName evidence="1">Uncharacterized protein DUF1217</fullName>
    </submittedName>
</protein>
<dbReference type="EMBL" id="OAOQ01000021">
    <property type="protein sequence ID" value="SNX74299.1"/>
    <property type="molecule type" value="Genomic_DNA"/>
</dbReference>
<dbReference type="RefSeq" id="WP_097031641.1">
    <property type="nucleotide sequence ID" value="NZ_OAOQ01000021.1"/>
</dbReference>
<dbReference type="Gene3D" id="1.10.3700.10">
    <property type="entry name" value="AGR C 984p-like"/>
    <property type="match status" value="1"/>
</dbReference>
<name>A0A285D3E9_9RHOB</name>
<keyword evidence="2" id="KW-1185">Reference proteome</keyword>
<evidence type="ECO:0000313" key="1">
    <source>
        <dbReference type="EMBL" id="SNX74299.1"/>
    </source>
</evidence>
<gene>
    <name evidence="1" type="ORF">SAMN05878503_12139</name>
</gene>
<sequence length="262" mass="28598">MSFQPVLPLSGYAGWRLLERTMERQRASHDQTPQIQKDVDYFAAKIGSVRTPEDLVSDYRLLKVALGAFGLEEAINGKALIKKVLTDGTTEKTALANRLSDKRWHALAKAFALDGTGSPGTASDGFAKKITEQFRTRSFETAVGNLDENMGLALSLNREIGALASETMSENAKWFSILGSKSLRAVFDGAFGLPQQFASVDLDRQLAVYKDKAQAMFGSNSASQFKDAESREKLIKTFLVRSEISAGSTYSSGQIALTLLAR</sequence>
<dbReference type="AlphaFoldDB" id="A0A285D3E9"/>
<dbReference type="SUPFAM" id="SSF158837">
    <property type="entry name" value="AGR C 984p-like"/>
    <property type="match status" value="1"/>
</dbReference>
<dbReference type="Pfam" id="PF06748">
    <property type="entry name" value="DUF1217"/>
    <property type="match status" value="1"/>
</dbReference>
<dbReference type="InterPro" id="IPR010626">
    <property type="entry name" value="DUF1217"/>
</dbReference>
<dbReference type="Proteomes" id="UP000219467">
    <property type="component" value="Unassembled WGS sequence"/>
</dbReference>
<dbReference type="OrthoDB" id="7824597at2"/>
<dbReference type="InterPro" id="IPR023157">
    <property type="entry name" value="AGR-C-984p-like_sf"/>
</dbReference>